<sequence>MSSFLLGVLRFIREIFCASPPSQHEKLQPPEVIVTAPSPQTEHPPHPPHPHPQHPPVHKPHINDNLVNQDNEHYKQLRSQARQEGDEMARSFEESHAAYQSGDGARAKQLSNKGNEHKRKMNELNAQASEWIFRGEDSGPGEVDLHGLFVKEAVAYTEQAIQSAKARGDREIRLIVGKYNLLAHLDEKNSGVLIVTLDGESVSEERKLGSDDIIRRIERNDRECVIM</sequence>
<proteinExistence type="predicted"/>
<dbReference type="Pfam" id="PF08590">
    <property type="entry name" value="DUF1771"/>
    <property type="match status" value="1"/>
</dbReference>
<dbReference type="InterPro" id="IPR036063">
    <property type="entry name" value="Smr_dom_sf"/>
</dbReference>
<dbReference type="InterPro" id="IPR053020">
    <property type="entry name" value="Smr_domain_protein"/>
</dbReference>
<dbReference type="Gene3D" id="3.30.1370.110">
    <property type="match status" value="1"/>
</dbReference>
<protein>
    <recommendedName>
        <fullName evidence="3">DUF1771 domain-containing protein</fullName>
    </recommendedName>
</protein>
<gene>
    <name evidence="4" type="ORF">Clacol_000749</name>
</gene>
<evidence type="ECO:0000259" key="3">
    <source>
        <dbReference type="SMART" id="SM01162"/>
    </source>
</evidence>
<organism evidence="4 5">
    <name type="scientific">Clathrus columnatus</name>
    <dbReference type="NCBI Taxonomy" id="1419009"/>
    <lineage>
        <taxon>Eukaryota</taxon>
        <taxon>Fungi</taxon>
        <taxon>Dikarya</taxon>
        <taxon>Basidiomycota</taxon>
        <taxon>Agaricomycotina</taxon>
        <taxon>Agaricomycetes</taxon>
        <taxon>Phallomycetidae</taxon>
        <taxon>Phallales</taxon>
        <taxon>Clathraceae</taxon>
        <taxon>Clathrus</taxon>
    </lineage>
</organism>
<feature type="chain" id="PRO_5043383116" description="DUF1771 domain-containing protein" evidence="2">
    <location>
        <begin position="18"/>
        <end position="227"/>
    </location>
</feature>
<feature type="region of interest" description="Disordered" evidence="1">
    <location>
        <begin position="35"/>
        <end position="65"/>
    </location>
</feature>
<evidence type="ECO:0000256" key="2">
    <source>
        <dbReference type="SAM" id="SignalP"/>
    </source>
</evidence>
<evidence type="ECO:0000256" key="1">
    <source>
        <dbReference type="SAM" id="MobiDB-lite"/>
    </source>
</evidence>
<dbReference type="PANTHER" id="PTHR47417:SF1">
    <property type="entry name" value="SMR DOMAIN-CONTAINING PROTEIN YPL199C"/>
    <property type="match status" value="1"/>
</dbReference>
<dbReference type="AlphaFoldDB" id="A0AAV4ZX50"/>
<keyword evidence="5" id="KW-1185">Reference proteome</keyword>
<dbReference type="InterPro" id="IPR013899">
    <property type="entry name" value="DUF1771"/>
</dbReference>
<keyword evidence="2" id="KW-0732">Signal</keyword>
<feature type="region of interest" description="Disordered" evidence="1">
    <location>
        <begin position="77"/>
        <end position="117"/>
    </location>
</feature>
<feature type="domain" description="DUF1771" evidence="3">
    <location>
        <begin position="73"/>
        <end position="138"/>
    </location>
</feature>
<reference evidence="4" key="1">
    <citation type="submission" date="2021-10" db="EMBL/GenBank/DDBJ databases">
        <title>De novo Genome Assembly of Clathrus columnatus (Basidiomycota, Fungi) Using Illumina and Nanopore Sequence Data.</title>
        <authorList>
            <person name="Ogiso-Tanaka E."/>
            <person name="Itagaki H."/>
            <person name="Hosoya T."/>
            <person name="Hosaka K."/>
        </authorList>
    </citation>
    <scope>NUCLEOTIDE SEQUENCE</scope>
    <source>
        <strain evidence="4">MO-923</strain>
    </source>
</reference>
<accession>A0AAV4ZX50</accession>
<evidence type="ECO:0000313" key="4">
    <source>
        <dbReference type="EMBL" id="GJJ06557.1"/>
    </source>
</evidence>
<comment type="caution">
    <text evidence="4">The sequence shown here is derived from an EMBL/GenBank/DDBJ whole genome shotgun (WGS) entry which is preliminary data.</text>
</comment>
<feature type="signal peptide" evidence="2">
    <location>
        <begin position="1"/>
        <end position="17"/>
    </location>
</feature>
<dbReference type="SUPFAM" id="SSF160443">
    <property type="entry name" value="SMR domain-like"/>
    <property type="match status" value="1"/>
</dbReference>
<dbReference type="Proteomes" id="UP001050691">
    <property type="component" value="Unassembled WGS sequence"/>
</dbReference>
<dbReference type="EMBL" id="BPWL01000001">
    <property type="protein sequence ID" value="GJJ06557.1"/>
    <property type="molecule type" value="Genomic_DNA"/>
</dbReference>
<name>A0AAV4ZX50_9AGAM</name>
<evidence type="ECO:0000313" key="5">
    <source>
        <dbReference type="Proteomes" id="UP001050691"/>
    </source>
</evidence>
<dbReference type="PANTHER" id="PTHR47417">
    <property type="entry name" value="SMR DOMAIN-CONTAINING PROTEIN YPL199C"/>
    <property type="match status" value="1"/>
</dbReference>
<dbReference type="SMART" id="SM01162">
    <property type="entry name" value="DUF1771"/>
    <property type="match status" value="1"/>
</dbReference>
<feature type="compositionally biased region" description="Basic and acidic residues" evidence="1">
    <location>
        <begin position="77"/>
        <end position="96"/>
    </location>
</feature>
<feature type="compositionally biased region" description="Basic residues" evidence="1">
    <location>
        <begin position="46"/>
        <end position="60"/>
    </location>
</feature>